<dbReference type="STRING" id="1798647.A2855_02805"/>
<keyword evidence="1" id="KW-0812">Transmembrane</keyword>
<reference evidence="2 3" key="1">
    <citation type="journal article" date="2016" name="Nat. Commun.">
        <title>Thousands of microbial genomes shed light on interconnected biogeochemical processes in an aquifer system.</title>
        <authorList>
            <person name="Anantharaman K."/>
            <person name="Brown C.T."/>
            <person name="Hug L.A."/>
            <person name="Sharon I."/>
            <person name="Castelle C.J."/>
            <person name="Probst A.J."/>
            <person name="Thomas B.C."/>
            <person name="Singh A."/>
            <person name="Wilkins M.J."/>
            <person name="Karaoz U."/>
            <person name="Brodie E.L."/>
            <person name="Williams K.H."/>
            <person name="Hubbard S.S."/>
            <person name="Banfield J.F."/>
        </authorList>
    </citation>
    <scope>NUCLEOTIDE SEQUENCE [LARGE SCALE GENOMIC DNA]</scope>
</reference>
<gene>
    <name evidence="2" type="ORF">A2855_02805</name>
</gene>
<comment type="caution">
    <text evidence="2">The sequence shown here is derived from an EMBL/GenBank/DDBJ whole genome shotgun (WGS) entry which is preliminary data.</text>
</comment>
<evidence type="ECO:0000313" key="3">
    <source>
        <dbReference type="Proteomes" id="UP000179059"/>
    </source>
</evidence>
<sequence>MIKVARRRGQSMIELIVSIAVGAILIIGAVAIIVPMLNISSSVARIQTASALGKELLDNARVLAGSNWHAFTGLSTSSLNRYYIIASTSPFTVATGTESVTVSTTTYTRFFYIDDVYRNPSSPYEPGGSVYDPSTRRITVVYSWPVAASNTMVSYLTRAADEILFDTGWNGGGNQDGPVGATTTNTRFASSSNIDYTGTPGSIVINGY</sequence>
<dbReference type="EMBL" id="MHKX01000013">
    <property type="protein sequence ID" value="OGY98209.1"/>
    <property type="molecule type" value="Genomic_DNA"/>
</dbReference>
<dbReference type="InterPro" id="IPR012902">
    <property type="entry name" value="N_methyl_site"/>
</dbReference>
<dbReference type="Pfam" id="PF07963">
    <property type="entry name" value="N_methyl"/>
    <property type="match status" value="1"/>
</dbReference>
<accession>A0A1G2CBR8</accession>
<organism evidence="2 3">
    <name type="scientific">Candidatus Liptonbacteria bacterium RIFCSPHIGHO2_01_FULL_57_28</name>
    <dbReference type="NCBI Taxonomy" id="1798647"/>
    <lineage>
        <taxon>Bacteria</taxon>
        <taxon>Candidatus Liptoniibacteriota</taxon>
    </lineage>
</organism>
<dbReference type="Proteomes" id="UP000179059">
    <property type="component" value="Unassembled WGS sequence"/>
</dbReference>
<evidence type="ECO:0000313" key="2">
    <source>
        <dbReference type="EMBL" id="OGY98209.1"/>
    </source>
</evidence>
<keyword evidence="1" id="KW-0472">Membrane</keyword>
<evidence type="ECO:0000256" key="1">
    <source>
        <dbReference type="SAM" id="Phobius"/>
    </source>
</evidence>
<proteinExistence type="predicted"/>
<protein>
    <submittedName>
        <fullName evidence="2">Uncharacterized protein</fullName>
    </submittedName>
</protein>
<dbReference type="AlphaFoldDB" id="A0A1G2CBR8"/>
<name>A0A1G2CBR8_9BACT</name>
<feature type="transmembrane region" description="Helical" evidence="1">
    <location>
        <begin position="12"/>
        <end position="37"/>
    </location>
</feature>
<keyword evidence="1" id="KW-1133">Transmembrane helix</keyword>